<accession>A0A8J6KRB3</accession>
<dbReference type="InterPro" id="IPR056629">
    <property type="entry name" value="KH_N4BP1_1st"/>
</dbReference>
<dbReference type="Pfam" id="PF23050">
    <property type="entry name" value="KH_N4BP1_1st"/>
    <property type="match status" value="1"/>
</dbReference>
<dbReference type="EMBL" id="JAATJU010023473">
    <property type="protein sequence ID" value="KAH0507653.1"/>
    <property type="molecule type" value="Genomic_DNA"/>
</dbReference>
<evidence type="ECO:0000259" key="1">
    <source>
        <dbReference type="Pfam" id="PF23050"/>
    </source>
</evidence>
<comment type="caution">
    <text evidence="2">The sequence shown here is derived from an EMBL/GenBank/DDBJ whole genome shotgun (WGS) entry which is preliminary data.</text>
</comment>
<organism evidence="2 3">
    <name type="scientific">Microtus ochrogaster</name>
    <name type="common">Prairie vole</name>
    <dbReference type="NCBI Taxonomy" id="79684"/>
    <lineage>
        <taxon>Eukaryota</taxon>
        <taxon>Metazoa</taxon>
        <taxon>Chordata</taxon>
        <taxon>Craniata</taxon>
        <taxon>Vertebrata</taxon>
        <taxon>Euteleostomi</taxon>
        <taxon>Mammalia</taxon>
        <taxon>Eutheria</taxon>
        <taxon>Euarchontoglires</taxon>
        <taxon>Glires</taxon>
        <taxon>Rodentia</taxon>
        <taxon>Myomorpha</taxon>
        <taxon>Muroidea</taxon>
        <taxon>Cricetidae</taxon>
        <taxon>Arvicolinae</taxon>
        <taxon>Microtus</taxon>
    </lineage>
</organism>
<evidence type="ECO:0000313" key="2">
    <source>
        <dbReference type="EMBL" id="KAH0507653.1"/>
    </source>
</evidence>
<dbReference type="AlphaFoldDB" id="A0A8J6KRB3"/>
<dbReference type="CDD" id="cd09032">
    <property type="entry name" value="KH-I_N4BP1_like_rpt1"/>
    <property type="match status" value="1"/>
</dbReference>
<gene>
    <name evidence="2" type="ORF">LTLLF_167765</name>
</gene>
<feature type="domain" description="N4BP1 first type I KH-domain" evidence="1">
    <location>
        <begin position="8"/>
        <end position="66"/>
    </location>
</feature>
<reference evidence="2" key="1">
    <citation type="submission" date="2020-03" db="EMBL/GenBank/DDBJ databases">
        <title>Studies in the Genomics of Life Span.</title>
        <authorList>
            <person name="Glass D."/>
        </authorList>
    </citation>
    <scope>NUCLEOTIDE SEQUENCE</scope>
    <source>
        <strain evidence="2">LTLLF</strain>
        <tissue evidence="2">Muscle</tissue>
    </source>
</reference>
<evidence type="ECO:0000313" key="3">
    <source>
        <dbReference type="Proteomes" id="UP000710432"/>
    </source>
</evidence>
<sequence length="84" mass="9002">MAARVVLDEFTAPAEKAALLERSRGRIEALFGVGLAVLGALGAEEPLPARIWLQLRGAQEAVHSAKVPEMPEISPQAVTVRYIP</sequence>
<protein>
    <submittedName>
        <fullName evidence="2">NEDD4-binding protein 1</fullName>
    </submittedName>
</protein>
<name>A0A8J6KRB3_MICOH</name>
<proteinExistence type="predicted"/>
<dbReference type="Proteomes" id="UP000710432">
    <property type="component" value="Unassembled WGS sequence"/>
</dbReference>